<keyword evidence="6 8" id="KW-0505">Motor protein</keyword>
<dbReference type="GO" id="GO:0003777">
    <property type="term" value="F:microtubule motor activity"/>
    <property type="evidence" value="ECO:0007669"/>
    <property type="project" value="InterPro"/>
</dbReference>
<comment type="subcellular location">
    <subcellularLocation>
        <location evidence="1">Cytoplasm</location>
        <location evidence="1">Cytoskeleton</location>
    </subcellularLocation>
</comment>
<evidence type="ECO:0000256" key="6">
    <source>
        <dbReference type="ARBA" id="ARBA00023175"/>
    </source>
</evidence>
<dbReference type="PRINTS" id="PR00380">
    <property type="entry name" value="KINESINHEAVY"/>
</dbReference>
<evidence type="ECO:0000256" key="10">
    <source>
        <dbReference type="SAM" id="MobiDB-lite"/>
    </source>
</evidence>
<evidence type="ECO:0000256" key="7">
    <source>
        <dbReference type="ARBA" id="ARBA00023212"/>
    </source>
</evidence>
<dbReference type="CDD" id="cd01367">
    <property type="entry name" value="KISc_KIF2_like"/>
    <property type="match status" value="1"/>
</dbReference>
<feature type="compositionally biased region" description="Basic and acidic residues" evidence="10">
    <location>
        <begin position="89"/>
        <end position="99"/>
    </location>
</feature>
<name>A0A8H7Q9Q4_9FUNG</name>
<evidence type="ECO:0000256" key="2">
    <source>
        <dbReference type="ARBA" id="ARBA00022490"/>
    </source>
</evidence>
<feature type="binding site" evidence="8">
    <location>
        <begin position="302"/>
        <end position="309"/>
    </location>
    <ligand>
        <name>ATP</name>
        <dbReference type="ChEBI" id="CHEBI:30616"/>
    </ligand>
</feature>
<evidence type="ECO:0000259" key="11">
    <source>
        <dbReference type="PROSITE" id="PS50067"/>
    </source>
</evidence>
<dbReference type="PROSITE" id="PS00411">
    <property type="entry name" value="KINESIN_MOTOR_1"/>
    <property type="match status" value="1"/>
</dbReference>
<feature type="region of interest" description="Disordered" evidence="10">
    <location>
        <begin position="75"/>
        <end position="211"/>
    </location>
</feature>
<keyword evidence="2" id="KW-0963">Cytoplasm</keyword>
<dbReference type="PANTHER" id="PTHR47971:SF8">
    <property type="entry name" value="KINESIN-LIKE PROTEIN"/>
    <property type="match status" value="1"/>
</dbReference>
<dbReference type="InterPro" id="IPR027640">
    <property type="entry name" value="Kinesin-like_fam"/>
</dbReference>
<keyword evidence="7" id="KW-0206">Cytoskeleton</keyword>
<comment type="caution">
    <text evidence="12">The sequence shown here is derived from an EMBL/GenBank/DDBJ whole genome shotgun (WGS) entry which is preliminary data.</text>
</comment>
<evidence type="ECO:0000256" key="3">
    <source>
        <dbReference type="ARBA" id="ARBA00022701"/>
    </source>
</evidence>
<feature type="domain" description="Kinesin motor" evidence="11">
    <location>
        <begin position="212"/>
        <end position="559"/>
    </location>
</feature>
<dbReference type="SUPFAM" id="SSF52540">
    <property type="entry name" value="P-loop containing nucleoside triphosphate hydrolases"/>
    <property type="match status" value="1"/>
</dbReference>
<dbReference type="AlphaFoldDB" id="A0A8H7Q9Q4"/>
<dbReference type="InterPro" id="IPR027417">
    <property type="entry name" value="P-loop_NTPase"/>
</dbReference>
<feature type="region of interest" description="Disordered" evidence="10">
    <location>
        <begin position="644"/>
        <end position="770"/>
    </location>
</feature>
<reference evidence="12" key="1">
    <citation type="submission" date="2020-12" db="EMBL/GenBank/DDBJ databases">
        <title>Metabolic potential, ecology and presence of endohyphal bacteria is reflected in genomic diversity of Mucoromycotina.</title>
        <authorList>
            <person name="Muszewska A."/>
            <person name="Okrasinska A."/>
            <person name="Steczkiewicz K."/>
            <person name="Drgas O."/>
            <person name="Orlowska M."/>
            <person name="Perlinska-Lenart U."/>
            <person name="Aleksandrzak-Piekarczyk T."/>
            <person name="Szatraj K."/>
            <person name="Zielenkiewicz U."/>
            <person name="Pilsyk S."/>
            <person name="Malc E."/>
            <person name="Mieczkowski P."/>
            <person name="Kruszewska J.S."/>
            <person name="Biernat P."/>
            <person name="Pawlowska J."/>
        </authorList>
    </citation>
    <scope>NUCLEOTIDE SEQUENCE</scope>
    <source>
        <strain evidence="12">WA0000051536</strain>
    </source>
</reference>
<evidence type="ECO:0000256" key="4">
    <source>
        <dbReference type="ARBA" id="ARBA00022741"/>
    </source>
</evidence>
<evidence type="ECO:0000256" key="8">
    <source>
        <dbReference type="PROSITE-ProRule" id="PRU00283"/>
    </source>
</evidence>
<keyword evidence="4 8" id="KW-0547">Nucleotide-binding</keyword>
<feature type="compositionally biased region" description="Basic and acidic residues" evidence="10">
    <location>
        <begin position="706"/>
        <end position="717"/>
    </location>
</feature>
<keyword evidence="13" id="KW-1185">Reference proteome</keyword>
<organism evidence="12 13">
    <name type="scientific">Umbelopsis vinacea</name>
    <dbReference type="NCBI Taxonomy" id="44442"/>
    <lineage>
        <taxon>Eukaryota</taxon>
        <taxon>Fungi</taxon>
        <taxon>Fungi incertae sedis</taxon>
        <taxon>Mucoromycota</taxon>
        <taxon>Mucoromycotina</taxon>
        <taxon>Umbelopsidomycetes</taxon>
        <taxon>Umbelopsidales</taxon>
        <taxon>Umbelopsidaceae</taxon>
        <taxon>Umbelopsis</taxon>
    </lineage>
</organism>
<protein>
    <recommendedName>
        <fullName evidence="9">Kinesin-like protein</fullName>
    </recommendedName>
</protein>
<evidence type="ECO:0000256" key="9">
    <source>
        <dbReference type="RuleBase" id="RU000394"/>
    </source>
</evidence>
<proteinExistence type="inferred from homology"/>
<dbReference type="Proteomes" id="UP000612746">
    <property type="component" value="Unassembled WGS sequence"/>
</dbReference>
<dbReference type="PANTHER" id="PTHR47971">
    <property type="entry name" value="KINESIN-RELATED PROTEIN 6"/>
    <property type="match status" value="1"/>
</dbReference>
<dbReference type="GO" id="GO:0005874">
    <property type="term" value="C:microtubule"/>
    <property type="evidence" value="ECO:0007669"/>
    <property type="project" value="UniProtKB-KW"/>
</dbReference>
<dbReference type="InterPro" id="IPR036961">
    <property type="entry name" value="Kinesin_motor_dom_sf"/>
</dbReference>
<keyword evidence="5 8" id="KW-0067">ATP-binding</keyword>
<dbReference type="InterPro" id="IPR001752">
    <property type="entry name" value="Kinesin_motor_dom"/>
</dbReference>
<dbReference type="Pfam" id="PF00225">
    <property type="entry name" value="Kinesin"/>
    <property type="match status" value="2"/>
</dbReference>
<feature type="compositionally biased region" description="Acidic residues" evidence="10">
    <location>
        <begin position="144"/>
        <end position="154"/>
    </location>
</feature>
<dbReference type="GO" id="GO:0008017">
    <property type="term" value="F:microtubule binding"/>
    <property type="evidence" value="ECO:0007669"/>
    <property type="project" value="InterPro"/>
</dbReference>
<keyword evidence="3 9" id="KW-0493">Microtubule</keyword>
<dbReference type="GO" id="GO:0005524">
    <property type="term" value="F:ATP binding"/>
    <property type="evidence" value="ECO:0007669"/>
    <property type="project" value="UniProtKB-UniRule"/>
</dbReference>
<dbReference type="EMBL" id="JAEPRA010000002">
    <property type="protein sequence ID" value="KAG2188125.1"/>
    <property type="molecule type" value="Genomic_DNA"/>
</dbReference>
<sequence>MATTLLDTLRKADLDQSHSSTATRFTVLFEVRIHHSRNKISMQDYSRLGVTTMKDRRKLFQASLRQELPSYENGLLASSQSTVPSSFRRPSDVYHKRPDSSSPNRSPIQSPSMPSPPLATRSRSRTLPGQLSRPEIYLKHLDTYNEDASDDDDPVPVRRGSGPSNPYGMPLHSRVRHSPRPPSNSSAFSGSSSPTVANIPANKPGQSDLNQKIRVCVRKRPLSRKEIDKAEKDIAPTVGIRSIHINEPKVKVDLTKYVEQHSFTFDEVFDVDADNHELYQRTALPLVKYVFDGGKATCFAYGQTGSGKTYTMLDQEHGLYVLAARDIFALLKHPQYEHLSAWIGFYEIYQGQLYDLLNERKKLFAREDGKQNVVISGLKEFPIDNVDNLMQVFEYGSQARSTGKYPLHKSMHPPIPSDVNSFVFGSIGSTGANADSSRSHAILQVLLKPKKNRKQITGKLSFIDLAGSERGADRGDADTKTRMEGAEINKSLLALKECIRALDQDKRHTPFRQSKLTQVLKDSFVGKSRTCMIATISPNQSNSEHTLNTLRYADRVKELKGERARPQSENLSDDHYLVSGYNDADNGMDDHSGDEDEEQFLDDDFVESDDPDLYKEVDDTFLDDEDFPDENVNILDEEFLHDGNDRLLADPPAALPPQNTYASQRQKSPSGLARYGGLSSAPQSSHRTSQDMASHRSSTSSNLQYERPRSSFEDQHKGLSLSPVSLQDADGSDTMAGGPSGKSSRVNHISRTHSSGGDSYQSKQQQQQQPDLDSIMFDADTIDEFIKLHRAEVREVTDYTKKETKLLANFSLGLSSRRNLQEGETSSIKDDIKTSSEFIDYLGNLDEVLDIKMAAIEALRDRIRVALGEDAY</sequence>
<dbReference type="GO" id="GO:0007019">
    <property type="term" value="P:microtubule depolymerization"/>
    <property type="evidence" value="ECO:0007669"/>
    <property type="project" value="TreeGrafter"/>
</dbReference>
<accession>A0A8H7Q9Q4</accession>
<dbReference type="PROSITE" id="PS50067">
    <property type="entry name" value="KINESIN_MOTOR_2"/>
    <property type="match status" value="1"/>
</dbReference>
<dbReference type="FunFam" id="3.40.850.10:FF:000071">
    <property type="entry name" value="Kinesin-like KIF24"/>
    <property type="match status" value="1"/>
</dbReference>
<dbReference type="Gene3D" id="3.40.850.10">
    <property type="entry name" value="Kinesin motor domain"/>
    <property type="match status" value="1"/>
</dbReference>
<dbReference type="OrthoDB" id="3176171at2759"/>
<evidence type="ECO:0000256" key="1">
    <source>
        <dbReference type="ARBA" id="ARBA00004245"/>
    </source>
</evidence>
<evidence type="ECO:0000313" key="12">
    <source>
        <dbReference type="EMBL" id="KAG2188125.1"/>
    </source>
</evidence>
<feature type="compositionally biased region" description="Low complexity" evidence="10">
    <location>
        <begin position="183"/>
        <end position="194"/>
    </location>
</feature>
<feature type="compositionally biased region" description="Polar residues" evidence="10">
    <location>
        <begin position="658"/>
        <end position="669"/>
    </location>
</feature>
<evidence type="ECO:0000256" key="5">
    <source>
        <dbReference type="ARBA" id="ARBA00022840"/>
    </source>
</evidence>
<gene>
    <name evidence="12" type="ORF">INT44_000876</name>
</gene>
<feature type="compositionally biased region" description="Polar residues" evidence="10">
    <location>
        <begin position="680"/>
        <end position="704"/>
    </location>
</feature>
<feature type="compositionally biased region" description="Polar residues" evidence="10">
    <location>
        <begin position="741"/>
        <end position="763"/>
    </location>
</feature>
<comment type="similarity">
    <text evidence="8 9">Belongs to the TRAFAC class myosin-kinesin ATPase superfamily. Kinesin family.</text>
</comment>
<dbReference type="SMART" id="SM00129">
    <property type="entry name" value="KISc"/>
    <property type="match status" value="1"/>
</dbReference>
<dbReference type="GO" id="GO:0007018">
    <property type="term" value="P:microtubule-based movement"/>
    <property type="evidence" value="ECO:0007669"/>
    <property type="project" value="InterPro"/>
</dbReference>
<dbReference type="InterPro" id="IPR019821">
    <property type="entry name" value="Kinesin_motor_CS"/>
</dbReference>
<feature type="compositionally biased region" description="Polar residues" evidence="10">
    <location>
        <begin position="76"/>
        <end position="85"/>
    </location>
</feature>
<evidence type="ECO:0000313" key="13">
    <source>
        <dbReference type="Proteomes" id="UP000612746"/>
    </source>
</evidence>